<dbReference type="EMBL" id="JBFXLU010000417">
    <property type="protein sequence ID" value="KAL2826937.1"/>
    <property type="molecule type" value="Genomic_DNA"/>
</dbReference>
<proteinExistence type="predicted"/>
<protein>
    <submittedName>
        <fullName evidence="1">Uncharacterized protein</fullName>
    </submittedName>
</protein>
<evidence type="ECO:0000313" key="1">
    <source>
        <dbReference type="EMBL" id="KAL2826937.1"/>
    </source>
</evidence>
<gene>
    <name evidence="1" type="ORF">BJY01DRAFT_262162</name>
</gene>
<keyword evidence="2" id="KW-1185">Reference proteome</keyword>
<comment type="caution">
    <text evidence="1">The sequence shown here is derived from an EMBL/GenBank/DDBJ whole genome shotgun (WGS) entry which is preliminary data.</text>
</comment>
<name>A0ABR4IH72_9EURO</name>
<organism evidence="1 2">
    <name type="scientific">Aspergillus pseudoustus</name>
    <dbReference type="NCBI Taxonomy" id="1810923"/>
    <lineage>
        <taxon>Eukaryota</taxon>
        <taxon>Fungi</taxon>
        <taxon>Dikarya</taxon>
        <taxon>Ascomycota</taxon>
        <taxon>Pezizomycotina</taxon>
        <taxon>Eurotiomycetes</taxon>
        <taxon>Eurotiomycetidae</taxon>
        <taxon>Eurotiales</taxon>
        <taxon>Aspergillaceae</taxon>
        <taxon>Aspergillus</taxon>
        <taxon>Aspergillus subgen. Nidulantes</taxon>
    </lineage>
</organism>
<sequence length="421" mass="46791">MSDPGNPGWQQVRRCSDHLGNPVVNPLFEIYLYTPTDAYDCIGHHRREIAYRTQQDFFGRNNPPPLLIPQFFEERYGITIWCCMLIRTHSYRLGYIEDGEEYAAAGEAPDWLYFTCTFSSTRGTVDPVQRLPSAKADPDNDDDELNQEAFELTIDHIRNQAEIGQQIMQQTFPNAAGFGDDQNTLHYAMDVEEGSPSDGTPSSETLIREQLDQRITDGGHTLHDRFGASHGVGGGVTVSDKPEGGRDGHPITTSSTPLFLSHTRDQATAPGLLDSTARFFTAALKSHLPNSKSFHLEFHIPQPSSTPWPASISAHRAGLATHGPNGFPIGTLQTIGANNNPPTLHRVSPARREDSLVTAKTTISRIYRIFAVILDRASFIIKAGAYFFIDHYNSLNNLVWRSAGIREVARWLEMVVIEEAG</sequence>
<reference evidence="1 2" key="1">
    <citation type="submission" date="2024-07" db="EMBL/GenBank/DDBJ databases">
        <title>Section-level genome sequencing and comparative genomics of Aspergillus sections Usti and Cavernicolus.</title>
        <authorList>
            <consortium name="Lawrence Berkeley National Laboratory"/>
            <person name="Nybo J.L."/>
            <person name="Vesth T.C."/>
            <person name="Theobald S."/>
            <person name="Frisvad J.C."/>
            <person name="Larsen T.O."/>
            <person name="Kjaerboelling I."/>
            <person name="Rothschild-Mancinelli K."/>
            <person name="Lyhne E.K."/>
            <person name="Kogle M.E."/>
            <person name="Barry K."/>
            <person name="Clum A."/>
            <person name="Na H."/>
            <person name="Ledsgaard L."/>
            <person name="Lin J."/>
            <person name="Lipzen A."/>
            <person name="Kuo A."/>
            <person name="Riley R."/>
            <person name="Mondo S."/>
            <person name="Labutti K."/>
            <person name="Haridas S."/>
            <person name="Pangalinan J."/>
            <person name="Salamov A.A."/>
            <person name="Simmons B.A."/>
            <person name="Magnuson J.K."/>
            <person name="Chen J."/>
            <person name="Drula E."/>
            <person name="Henrissat B."/>
            <person name="Wiebenga A."/>
            <person name="Lubbers R.J."/>
            <person name="Gomes A.C."/>
            <person name="Makela M.R."/>
            <person name="Stajich J."/>
            <person name="Grigoriev I.V."/>
            <person name="Mortensen U.H."/>
            <person name="De Vries R.P."/>
            <person name="Baker S.E."/>
            <person name="Andersen M.R."/>
        </authorList>
    </citation>
    <scope>NUCLEOTIDE SEQUENCE [LARGE SCALE GENOMIC DNA]</scope>
    <source>
        <strain evidence="1 2">CBS 123904</strain>
    </source>
</reference>
<evidence type="ECO:0000313" key="2">
    <source>
        <dbReference type="Proteomes" id="UP001610446"/>
    </source>
</evidence>
<accession>A0ABR4IH72</accession>
<dbReference type="Proteomes" id="UP001610446">
    <property type="component" value="Unassembled WGS sequence"/>
</dbReference>